<feature type="transmembrane region" description="Helical" evidence="1">
    <location>
        <begin position="30"/>
        <end position="52"/>
    </location>
</feature>
<dbReference type="RefSeq" id="WP_165482129.1">
    <property type="nucleotide sequence ID" value="NZ_CAAAHP010000003.1"/>
</dbReference>
<protein>
    <recommendedName>
        <fullName evidence="4">YqaE/Pmp3 family membrane protein</fullName>
    </recommendedName>
</protein>
<evidence type="ECO:0000256" key="1">
    <source>
        <dbReference type="SAM" id="Phobius"/>
    </source>
</evidence>
<keyword evidence="1" id="KW-0812">Transmembrane</keyword>
<organism evidence="2 3">
    <name type="scientific">Legionella busanensis</name>
    <dbReference type="NCBI Taxonomy" id="190655"/>
    <lineage>
        <taxon>Bacteria</taxon>
        <taxon>Pseudomonadati</taxon>
        <taxon>Pseudomonadota</taxon>
        <taxon>Gammaproteobacteria</taxon>
        <taxon>Legionellales</taxon>
        <taxon>Legionellaceae</taxon>
        <taxon>Legionella</taxon>
    </lineage>
</organism>
<sequence>MLKTMFWAFLSFAFPWLVLLIHDNPGGAVVALFMQATLLGWPPATLWAMRTVRENRNLGKKKFSKK</sequence>
<reference evidence="2 3" key="1">
    <citation type="submission" date="2018-06" db="EMBL/GenBank/DDBJ databases">
        <authorList>
            <consortium name="Pathogen Informatics"/>
            <person name="Doyle S."/>
        </authorList>
    </citation>
    <scope>NUCLEOTIDE SEQUENCE [LARGE SCALE GENOMIC DNA]</scope>
    <source>
        <strain evidence="2 3">NCTC13316</strain>
    </source>
</reference>
<dbReference type="EMBL" id="UGOD01000001">
    <property type="protein sequence ID" value="STX50128.1"/>
    <property type="molecule type" value="Genomic_DNA"/>
</dbReference>
<evidence type="ECO:0000313" key="2">
    <source>
        <dbReference type="EMBL" id="STX50128.1"/>
    </source>
</evidence>
<keyword evidence="1" id="KW-1133">Transmembrane helix</keyword>
<name>A0A378JHG6_9GAMM</name>
<dbReference type="AlphaFoldDB" id="A0A378JHG6"/>
<keyword evidence="1" id="KW-0472">Membrane</keyword>
<accession>A0A378JHG6</accession>
<proteinExistence type="predicted"/>
<evidence type="ECO:0008006" key="4">
    <source>
        <dbReference type="Google" id="ProtNLM"/>
    </source>
</evidence>
<evidence type="ECO:0000313" key="3">
    <source>
        <dbReference type="Proteomes" id="UP000254794"/>
    </source>
</evidence>
<gene>
    <name evidence="2" type="ORF">NCTC13316_00193</name>
</gene>
<keyword evidence="3" id="KW-1185">Reference proteome</keyword>
<dbReference type="Proteomes" id="UP000254794">
    <property type="component" value="Unassembled WGS sequence"/>
</dbReference>